<name>A0A8J2T0A4_9STRA</name>
<dbReference type="GO" id="GO:0031510">
    <property type="term" value="C:SUMO activating enzyme complex"/>
    <property type="evidence" value="ECO:0007669"/>
    <property type="project" value="TreeGrafter"/>
</dbReference>
<protein>
    <recommendedName>
        <fullName evidence="10">Ubiquitin-like 1-activating enzyme E1A</fullName>
    </recommendedName>
</protein>
<dbReference type="Gene3D" id="1.10.10.2660">
    <property type="entry name" value="Ubiquitin-activating enzyme E1, SCCH domain"/>
    <property type="match status" value="1"/>
</dbReference>
<evidence type="ECO:0000256" key="3">
    <source>
        <dbReference type="ARBA" id="ARBA00004906"/>
    </source>
</evidence>
<keyword evidence="9" id="KW-0539">Nucleus</keyword>
<evidence type="ECO:0000256" key="10">
    <source>
        <dbReference type="ARBA" id="ARBA00044354"/>
    </source>
</evidence>
<dbReference type="InterPro" id="IPR033127">
    <property type="entry name" value="UBQ-activ_enz_E1_Cys_AS"/>
</dbReference>
<evidence type="ECO:0000259" key="13">
    <source>
        <dbReference type="Pfam" id="PF10585"/>
    </source>
</evidence>
<evidence type="ECO:0000256" key="8">
    <source>
        <dbReference type="ARBA" id="ARBA00022840"/>
    </source>
</evidence>
<feature type="domain" description="Ubiquitin-activating enzyme E1 four-helix bundle" evidence="14">
    <location>
        <begin position="292"/>
        <end position="365"/>
    </location>
</feature>
<keyword evidence="7" id="KW-0833">Ubl conjugation pathway</keyword>
<evidence type="ECO:0000259" key="12">
    <source>
        <dbReference type="Pfam" id="PF00899"/>
    </source>
</evidence>
<dbReference type="GO" id="GO:0005737">
    <property type="term" value="C:cytoplasm"/>
    <property type="evidence" value="ECO:0007669"/>
    <property type="project" value="TreeGrafter"/>
</dbReference>
<dbReference type="Gene3D" id="3.40.50.12550">
    <property type="entry name" value="Ubiquitin-activating enzyme E1, inactive adenylation domain, subdomain 2"/>
    <property type="match status" value="1"/>
</dbReference>
<proteinExistence type="inferred from homology"/>
<dbReference type="AlphaFoldDB" id="A0A8J2T0A4"/>
<keyword evidence="8" id="KW-0067">ATP-binding</keyword>
<dbReference type="Pfam" id="PF10585">
    <property type="entry name" value="UBA_E1_SCCH"/>
    <property type="match status" value="1"/>
</dbReference>
<dbReference type="InterPro" id="IPR045886">
    <property type="entry name" value="ThiF/MoeB/HesA"/>
</dbReference>
<dbReference type="EMBL" id="CAKKNE010000006">
    <property type="protein sequence ID" value="CAH0378975.1"/>
    <property type="molecule type" value="Genomic_DNA"/>
</dbReference>
<evidence type="ECO:0000313" key="15">
    <source>
        <dbReference type="EMBL" id="CAH0378975.1"/>
    </source>
</evidence>
<dbReference type="InterPro" id="IPR032420">
    <property type="entry name" value="E1_4HB"/>
</dbReference>
<evidence type="ECO:0000256" key="11">
    <source>
        <dbReference type="PROSITE-ProRule" id="PRU10132"/>
    </source>
</evidence>
<dbReference type="GO" id="GO:0019948">
    <property type="term" value="F:SUMO activating enzyme activity"/>
    <property type="evidence" value="ECO:0007669"/>
    <property type="project" value="TreeGrafter"/>
</dbReference>
<comment type="caution">
    <text evidence="15">The sequence shown here is derived from an EMBL/GenBank/DDBJ whole genome shotgun (WGS) entry which is preliminary data.</text>
</comment>
<evidence type="ECO:0000256" key="7">
    <source>
        <dbReference type="ARBA" id="ARBA00022786"/>
    </source>
</evidence>
<dbReference type="PRINTS" id="PR01849">
    <property type="entry name" value="UBIQUITINACT"/>
</dbReference>
<comment type="pathway">
    <text evidence="2">Protein modification; protein sumoylation.</text>
</comment>
<evidence type="ECO:0000259" key="14">
    <source>
        <dbReference type="Pfam" id="PF16191"/>
    </source>
</evidence>
<feature type="domain" description="THIF-type NAD/FAD binding fold" evidence="12">
    <location>
        <begin position="462"/>
        <end position="973"/>
    </location>
</feature>
<dbReference type="Gene3D" id="3.50.50.80">
    <property type="entry name" value="Ubiquitin-activating enzyme E1, inactive adenylation domain, subdomain 1"/>
    <property type="match status" value="1"/>
</dbReference>
<evidence type="ECO:0000256" key="9">
    <source>
        <dbReference type="ARBA" id="ARBA00023242"/>
    </source>
</evidence>
<dbReference type="UniPathway" id="UPA00143"/>
<comment type="pathway">
    <text evidence="3">Protein modification; protein ubiquitination.</text>
</comment>
<keyword evidence="6" id="KW-0547">Nucleotide-binding</keyword>
<evidence type="ECO:0000256" key="2">
    <source>
        <dbReference type="ARBA" id="ARBA00004718"/>
    </source>
</evidence>
<sequence>MADAAAEKRAANKFSRQNAALGAETTKFLREAKVLVAPAHPPHRSIRTGVETAKNCLLQGVGHLSLYDPKPCAESDRGANFFIGAPDVGRPRDQVCAPRLQELNPDAVVHVAEALDEDLVESCTCVVFTDGVNRAELVRWNEFCRSRMTDVVDERGVSMTVAAPISFVWAVCAGLCLSIFVDHGDQFECRDADGERPVVRLVESISCEKQGLVRYAVPDGVPATSPPVDSLYAFSDVQGCCGSALGGSGLNDCAPFPFTTNSGDPANSFRIGDTTSLSPYEGGGLITETKRPKTLRFRSLGERLVAPGTPFGSDGIPMTDYTFSGKEAQVHAGLVGLMEFEASQKRLPNANDEQDAEDVLSAAKTYAAACQVLNTATADGAKALDVTIDESVVRAYARHASVELQPVATFAGGVVAQEVVKRSGKYTPIDGFAHFAFLETMPDPPPALADRAPRGDRYDDLAAVFGRSFVEKLGDLTYFLVGSGALGCEFVKNFALCGVCCGPEGSLTIADADRIELSNLTRQFLFREHNVGQSKALAAAAMATNPGGRTRAPPMNEHLKVTCHEAYVGPATEVSPFTDEFWEGLDGVCNALDNMEARFYVDKACVTFEKSLLESGTMGTSGNVDPVVPHKTKTYREGGNAAEGQGVPMCTLRNFPHLIDHCIEWARDKFAELFEKPQRRVKKFCSEPQATLTDLQRRLESSDPADVEGASAEALLLWQALEVATAPLEQRRQLCAQRCYDAFHGFFRDQICDLIRAYPKDARVMKNGQDKGPFWSGHKRFPTAATYGDDADQWRFLVSATHILAQSMGAQPRKTEGDDDYASSERNEVFAASVAQTCVIPPYIPGTVDKDIEGDTSDVATPDNSVDVARSKGLEALQRLSSVNLTSVDVEPADFEKDDDYNFHIDFVTACANCRARNYAIPPTDFDKAKLTAGRIIPAIATTTAAVTGLVLLEMFKILQDKPATDLRTRQVGLALNYYPSFDADNLVTFKTKDVRSRRPVVSSLCRWDSYHVVGGFFCDFESAQVKTKPDAVSLPEQAFDAKGDIKPEFYEVTTIVAYPEGHSVWSKIELPEGAADWKVADLKAWLSDEHKLSLTAWNLPCGEVTDSDGEKRAVSARVYPAPVAVDLRKLPSLELSKPQAMMALQKQRVGGLMMKYLSEWSRYKQLGSLPDNIPEPERSTAEMTLREILEVKGKMQLGHKRRVILDGLSCSVTRASPSAMDTDEPTEEEFDVEKLAPVLLKL</sequence>
<evidence type="ECO:0000256" key="1">
    <source>
        <dbReference type="ARBA" id="ARBA00004123"/>
    </source>
</evidence>
<keyword evidence="5" id="KW-0436">Ligase</keyword>
<dbReference type="InterPro" id="IPR000011">
    <property type="entry name" value="UBQ/SUMO-activ_enz_E1-like"/>
</dbReference>
<dbReference type="Gene3D" id="2.40.30.180">
    <property type="entry name" value="Ubiquitin-activating enzyme E1, FCCH domain"/>
    <property type="match status" value="1"/>
</dbReference>
<evidence type="ECO:0000256" key="6">
    <source>
        <dbReference type="ARBA" id="ARBA00022741"/>
    </source>
</evidence>
<dbReference type="Pfam" id="PF00899">
    <property type="entry name" value="ThiF"/>
    <property type="match status" value="1"/>
</dbReference>
<dbReference type="Gene3D" id="3.40.50.720">
    <property type="entry name" value="NAD(P)-binding Rossmann-like Domain"/>
    <property type="match status" value="1"/>
</dbReference>
<dbReference type="GO" id="GO:0005524">
    <property type="term" value="F:ATP binding"/>
    <property type="evidence" value="ECO:0007669"/>
    <property type="project" value="UniProtKB-KW"/>
</dbReference>
<dbReference type="InterPro" id="IPR042449">
    <property type="entry name" value="Ub-E1_IAD_1"/>
</dbReference>
<dbReference type="InterPro" id="IPR019572">
    <property type="entry name" value="UBA_E1_SCCH"/>
</dbReference>
<dbReference type="PANTHER" id="PTHR10953:SF162">
    <property type="entry name" value="SUMO-ACTIVATING ENZYME SUBUNIT 1"/>
    <property type="match status" value="1"/>
</dbReference>
<keyword evidence="16" id="KW-1185">Reference proteome</keyword>
<comment type="subcellular location">
    <subcellularLocation>
        <location evidence="1">Nucleus</location>
    </subcellularLocation>
</comment>
<evidence type="ECO:0000256" key="4">
    <source>
        <dbReference type="ARBA" id="ARBA00005673"/>
    </source>
</evidence>
<dbReference type="InterPro" id="IPR000594">
    <property type="entry name" value="ThiF_NAD_FAD-bd"/>
</dbReference>
<dbReference type="GO" id="GO:0016567">
    <property type="term" value="P:protein ubiquitination"/>
    <property type="evidence" value="ECO:0007669"/>
    <property type="project" value="UniProtKB-UniPathway"/>
</dbReference>
<evidence type="ECO:0000313" key="16">
    <source>
        <dbReference type="Proteomes" id="UP000789595"/>
    </source>
</evidence>
<dbReference type="Pfam" id="PF16191">
    <property type="entry name" value="E1_4HB"/>
    <property type="match status" value="1"/>
</dbReference>
<dbReference type="InterPro" id="IPR035985">
    <property type="entry name" value="Ubiquitin-activating_enz"/>
</dbReference>
<accession>A0A8J2T0A4</accession>
<dbReference type="SUPFAM" id="SSF69572">
    <property type="entry name" value="Activating enzymes of the ubiquitin-like proteins"/>
    <property type="match status" value="2"/>
</dbReference>
<dbReference type="Proteomes" id="UP000789595">
    <property type="component" value="Unassembled WGS sequence"/>
</dbReference>
<comment type="similarity">
    <text evidence="4">Belongs to the ubiquitin-activating E1 family.</text>
</comment>
<organism evidence="15 16">
    <name type="scientific">Pelagomonas calceolata</name>
    <dbReference type="NCBI Taxonomy" id="35677"/>
    <lineage>
        <taxon>Eukaryota</taxon>
        <taxon>Sar</taxon>
        <taxon>Stramenopiles</taxon>
        <taxon>Ochrophyta</taxon>
        <taxon>Pelagophyceae</taxon>
        <taxon>Pelagomonadales</taxon>
        <taxon>Pelagomonadaceae</taxon>
        <taxon>Pelagomonas</taxon>
    </lineage>
</organism>
<evidence type="ECO:0000256" key="5">
    <source>
        <dbReference type="ARBA" id="ARBA00022598"/>
    </source>
</evidence>
<dbReference type="InterPro" id="IPR042302">
    <property type="entry name" value="E1_FCCH_sf"/>
</dbReference>
<dbReference type="PANTHER" id="PTHR10953">
    <property type="entry name" value="UBIQUITIN-ACTIVATING ENZYME E1"/>
    <property type="match status" value="1"/>
</dbReference>
<dbReference type="OrthoDB" id="10252231at2759"/>
<dbReference type="InterPro" id="IPR042063">
    <property type="entry name" value="Ubi_acti_E1_SCCH"/>
</dbReference>
<dbReference type="GO" id="GO:0016925">
    <property type="term" value="P:protein sumoylation"/>
    <property type="evidence" value="ECO:0007669"/>
    <property type="project" value="TreeGrafter"/>
</dbReference>
<feature type="active site" description="Glycyl thioester intermediate" evidence="11">
    <location>
        <position position="650"/>
    </location>
</feature>
<dbReference type="PROSITE" id="PS00865">
    <property type="entry name" value="UBIQUITIN_ACTIVAT_2"/>
    <property type="match status" value="1"/>
</dbReference>
<feature type="domain" description="Ubiquitin-activating enzyme SCCH" evidence="13">
    <location>
        <begin position="656"/>
        <end position="930"/>
    </location>
</feature>
<gene>
    <name evidence="15" type="ORF">PECAL_6P05770</name>
</gene>
<reference evidence="15" key="1">
    <citation type="submission" date="2021-11" db="EMBL/GenBank/DDBJ databases">
        <authorList>
            <consortium name="Genoscope - CEA"/>
            <person name="William W."/>
        </authorList>
    </citation>
    <scope>NUCLEOTIDE SEQUENCE</scope>
</reference>